<proteinExistence type="inferred from homology"/>
<feature type="region of interest" description="Disordered" evidence="6">
    <location>
        <begin position="1"/>
        <end position="31"/>
    </location>
</feature>
<evidence type="ECO:0000256" key="3">
    <source>
        <dbReference type="ARBA" id="ARBA00023125"/>
    </source>
</evidence>
<keyword evidence="10" id="KW-1185">Reference proteome</keyword>
<evidence type="ECO:0000256" key="1">
    <source>
        <dbReference type="ARBA" id="ARBA00008857"/>
    </source>
</evidence>
<evidence type="ECO:0000313" key="10">
    <source>
        <dbReference type="Proteomes" id="UP000331127"/>
    </source>
</evidence>
<dbReference type="GO" id="GO:0006310">
    <property type="term" value="P:DNA recombination"/>
    <property type="evidence" value="ECO:0007669"/>
    <property type="project" value="UniProtKB-KW"/>
</dbReference>
<dbReference type="GO" id="GO:0015074">
    <property type="term" value="P:DNA integration"/>
    <property type="evidence" value="ECO:0007669"/>
    <property type="project" value="UniProtKB-KW"/>
</dbReference>
<dbReference type="InterPro" id="IPR002104">
    <property type="entry name" value="Integrase_catalytic"/>
</dbReference>
<dbReference type="EMBL" id="BLAE01000006">
    <property type="protein sequence ID" value="GES07363.1"/>
    <property type="molecule type" value="Genomic_DNA"/>
</dbReference>
<dbReference type="PROSITE" id="PS51898">
    <property type="entry name" value="TYR_RECOMBINASE"/>
    <property type="match status" value="1"/>
</dbReference>
<evidence type="ECO:0000256" key="4">
    <source>
        <dbReference type="ARBA" id="ARBA00023172"/>
    </source>
</evidence>
<feature type="domain" description="Tyr recombinase" evidence="7">
    <location>
        <begin position="135"/>
        <end position="320"/>
    </location>
</feature>
<keyword evidence="2" id="KW-0229">DNA integration</keyword>
<dbReference type="InterPro" id="IPR004107">
    <property type="entry name" value="Integrase_SAM-like_N"/>
</dbReference>
<accession>A0A5M3WJY9</accession>
<evidence type="ECO:0000259" key="8">
    <source>
        <dbReference type="PROSITE" id="PS51900"/>
    </source>
</evidence>
<dbReference type="Proteomes" id="UP000331127">
    <property type="component" value="Unassembled WGS sequence"/>
</dbReference>
<dbReference type="Pfam" id="PF02899">
    <property type="entry name" value="Phage_int_SAM_1"/>
    <property type="match status" value="1"/>
</dbReference>
<dbReference type="OrthoDB" id="3183879at2"/>
<dbReference type="CDD" id="cd00397">
    <property type="entry name" value="DNA_BRE_C"/>
    <property type="match status" value="1"/>
</dbReference>
<comment type="caution">
    <text evidence="9">The sequence shown here is derived from an EMBL/GenBank/DDBJ whole genome shotgun (WGS) entry which is preliminary data.</text>
</comment>
<evidence type="ECO:0000313" key="9">
    <source>
        <dbReference type="EMBL" id="GES07363.1"/>
    </source>
</evidence>
<dbReference type="Pfam" id="PF00589">
    <property type="entry name" value="Phage_integrase"/>
    <property type="match status" value="1"/>
</dbReference>
<dbReference type="Gene3D" id="1.10.150.130">
    <property type="match status" value="1"/>
</dbReference>
<protein>
    <submittedName>
        <fullName evidence="9">Tyrosine recombinase XerC</fullName>
    </submittedName>
</protein>
<comment type="similarity">
    <text evidence="1">Belongs to the 'phage' integrase family.</text>
</comment>
<dbReference type="GO" id="GO:0003677">
    <property type="term" value="F:DNA binding"/>
    <property type="evidence" value="ECO:0007669"/>
    <property type="project" value="UniProtKB-UniRule"/>
</dbReference>
<name>A0A5M3WJY9_9ACTN</name>
<evidence type="ECO:0000259" key="7">
    <source>
        <dbReference type="PROSITE" id="PS51898"/>
    </source>
</evidence>
<dbReference type="InterPro" id="IPR011010">
    <property type="entry name" value="DNA_brk_join_enz"/>
</dbReference>
<evidence type="ECO:0000256" key="6">
    <source>
        <dbReference type="SAM" id="MobiDB-lite"/>
    </source>
</evidence>
<dbReference type="InterPro" id="IPR010998">
    <property type="entry name" value="Integrase_recombinase_N"/>
</dbReference>
<dbReference type="Gene3D" id="1.10.443.10">
    <property type="entry name" value="Intergrase catalytic core"/>
    <property type="match status" value="1"/>
</dbReference>
<evidence type="ECO:0000256" key="2">
    <source>
        <dbReference type="ARBA" id="ARBA00022908"/>
    </source>
</evidence>
<organism evidence="9 10">
    <name type="scientific">Acrocarpospora macrocephala</name>
    <dbReference type="NCBI Taxonomy" id="150177"/>
    <lineage>
        <taxon>Bacteria</taxon>
        <taxon>Bacillati</taxon>
        <taxon>Actinomycetota</taxon>
        <taxon>Actinomycetes</taxon>
        <taxon>Streptosporangiales</taxon>
        <taxon>Streptosporangiaceae</taxon>
        <taxon>Acrocarpospora</taxon>
    </lineage>
</organism>
<feature type="domain" description="Core-binding (CB)" evidence="8">
    <location>
        <begin position="28"/>
        <end position="113"/>
    </location>
</feature>
<dbReference type="PROSITE" id="PS51900">
    <property type="entry name" value="CB"/>
    <property type="match status" value="1"/>
</dbReference>
<sequence>MSATVTPISRGRRRTSAPKNKPLRPQGAPLPGLIESWQISLDAASKSDKTIRSYTDTARAFHRWARKNNVPDDAENIEAPHIRRFLIAERERTSAATAATHFRNLRVFFNWLIREKERTWESPVMAADAPNVPNKVRKYLTDDDLTALLKACAGNDFESRRDTAIIRIFMDNGVRVSGLANILTEDLDLKGRKIKIRLKGGDEFWAPIGVKAVHAIDRYLRIRAAHPKAGRSPWLWLGVQGRGTSHLGHSGVRAMLRRRGEEAEIEKVTPHRFRGSVTHQLLAAGANDGDVQQILGWRSREMVYRYAGELAADRARETHARLSPGDRI</sequence>
<reference evidence="9 10" key="1">
    <citation type="submission" date="2019-10" db="EMBL/GenBank/DDBJ databases">
        <title>Whole genome shotgun sequence of Acrocarpospora macrocephala NBRC 16266.</title>
        <authorList>
            <person name="Ichikawa N."/>
            <person name="Kimura A."/>
            <person name="Kitahashi Y."/>
            <person name="Komaki H."/>
            <person name="Oguchi A."/>
        </authorList>
    </citation>
    <scope>NUCLEOTIDE SEQUENCE [LARGE SCALE GENOMIC DNA]</scope>
    <source>
        <strain evidence="9 10">NBRC 16266</strain>
    </source>
</reference>
<dbReference type="RefSeq" id="WP_155353077.1">
    <property type="nucleotide sequence ID" value="NZ_BAAAHL010000012.1"/>
</dbReference>
<dbReference type="SUPFAM" id="SSF56349">
    <property type="entry name" value="DNA breaking-rejoining enzymes"/>
    <property type="match status" value="1"/>
</dbReference>
<keyword evidence="4" id="KW-0233">DNA recombination</keyword>
<evidence type="ECO:0000256" key="5">
    <source>
        <dbReference type="PROSITE-ProRule" id="PRU01248"/>
    </source>
</evidence>
<dbReference type="AlphaFoldDB" id="A0A5M3WJY9"/>
<dbReference type="PANTHER" id="PTHR30349:SF41">
    <property type="entry name" value="INTEGRASE_RECOMBINASE PROTEIN MJ0367-RELATED"/>
    <property type="match status" value="1"/>
</dbReference>
<dbReference type="InterPro" id="IPR044068">
    <property type="entry name" value="CB"/>
</dbReference>
<dbReference type="InterPro" id="IPR050090">
    <property type="entry name" value="Tyrosine_recombinase_XerCD"/>
</dbReference>
<dbReference type="PANTHER" id="PTHR30349">
    <property type="entry name" value="PHAGE INTEGRASE-RELATED"/>
    <property type="match status" value="1"/>
</dbReference>
<keyword evidence="3 5" id="KW-0238">DNA-binding</keyword>
<dbReference type="InterPro" id="IPR013762">
    <property type="entry name" value="Integrase-like_cat_sf"/>
</dbReference>
<gene>
    <name evidence="9" type="primary">xerC_1</name>
    <name evidence="9" type="ORF">Amac_009580</name>
</gene>